<evidence type="ECO:0000256" key="14">
    <source>
        <dbReference type="ARBA" id="ARBA00023136"/>
    </source>
</evidence>
<evidence type="ECO:0000313" key="20">
    <source>
        <dbReference type="EMBL" id="BAM71844.1"/>
    </source>
</evidence>
<comment type="subcellular location">
    <subcellularLocation>
        <location evidence="3">Host endoplasmic reticulum membrane</location>
    </subcellularLocation>
    <subcellularLocation>
        <location evidence="1">Host nucleus</location>
    </subcellularLocation>
    <subcellularLocation>
        <location evidence="2">Virion</location>
    </subcellularLocation>
</comment>
<dbReference type="Proteomes" id="UP000105764">
    <property type="component" value="Segment"/>
</dbReference>
<evidence type="ECO:0000256" key="2">
    <source>
        <dbReference type="ARBA" id="ARBA00004328"/>
    </source>
</evidence>
<keyword evidence="21" id="KW-1185">Reference proteome</keyword>
<feature type="compositionally biased region" description="Basic and acidic residues" evidence="19">
    <location>
        <begin position="244"/>
        <end position="270"/>
    </location>
</feature>
<evidence type="ECO:0000256" key="3">
    <source>
        <dbReference type="ARBA" id="ARBA00004625"/>
    </source>
</evidence>
<evidence type="ECO:0000256" key="5">
    <source>
        <dbReference type="ARBA" id="ARBA00022269"/>
    </source>
</evidence>
<evidence type="ECO:0000256" key="12">
    <source>
        <dbReference type="ARBA" id="ARBA00022921"/>
    </source>
</evidence>
<dbReference type="GeneID" id="22520978"/>
<evidence type="ECO:0000256" key="16">
    <source>
        <dbReference type="ARBA" id="ARBA00023288"/>
    </source>
</evidence>
<dbReference type="Pfam" id="PF00761">
    <property type="entry name" value="Polyoma_coat2"/>
    <property type="match status" value="1"/>
</dbReference>
<feature type="region of interest" description="Disordered" evidence="19">
    <location>
        <begin position="233"/>
        <end position="270"/>
    </location>
</feature>
<evidence type="ECO:0000256" key="10">
    <source>
        <dbReference type="ARBA" id="ARBA00022844"/>
    </source>
</evidence>
<keyword evidence="15" id="KW-1038">Host endoplasmic reticulum</keyword>
<evidence type="ECO:0000256" key="6">
    <source>
        <dbReference type="ARBA" id="ARBA00022524"/>
    </source>
</evidence>
<evidence type="ECO:0000256" key="18">
    <source>
        <dbReference type="ARBA" id="ARBA00031865"/>
    </source>
</evidence>
<keyword evidence="6" id="KW-1163">Viral penetration into host nucleus</keyword>
<evidence type="ECO:0000256" key="15">
    <source>
        <dbReference type="ARBA" id="ARBA00023184"/>
    </source>
</evidence>
<keyword evidence="14" id="KW-0472">Membrane</keyword>
<organism evidence="20 21">
    <name type="scientific">Yellow baboon polyomavirus 1</name>
    <dbReference type="NCBI Taxonomy" id="1286213"/>
    <lineage>
        <taxon>Viruses</taxon>
        <taxon>Monodnaviria</taxon>
        <taxon>Shotokuvirae</taxon>
        <taxon>Cossaviricota</taxon>
        <taxon>Papovaviricetes</taxon>
        <taxon>Sepolyvirales</taxon>
        <taxon>Polyomaviridae</taxon>
        <taxon>Alphapolyomavirus</taxon>
        <taxon>Alphapolyomavirus pacynocephalus</taxon>
    </lineage>
</organism>
<dbReference type="GO" id="GO:0003677">
    <property type="term" value="F:DNA binding"/>
    <property type="evidence" value="ECO:0007669"/>
    <property type="project" value="UniProtKB-KW"/>
</dbReference>
<dbReference type="RefSeq" id="YP_009111349.1">
    <property type="nucleotide sequence ID" value="NC_025894.1"/>
</dbReference>
<keyword evidence="12" id="KW-0426">Late protein</keyword>
<keyword evidence="7" id="KW-0167">Capsid protein</keyword>
<evidence type="ECO:0000256" key="17">
    <source>
        <dbReference type="ARBA" id="ARBA00023296"/>
    </source>
</evidence>
<dbReference type="GO" id="GO:0019028">
    <property type="term" value="C:viral capsid"/>
    <property type="evidence" value="ECO:0007669"/>
    <property type="project" value="UniProtKB-KW"/>
</dbReference>
<keyword evidence="10" id="KW-0946">Virion</keyword>
<dbReference type="EMBL" id="AB767294">
    <property type="protein sequence ID" value="BAM71844.1"/>
    <property type="molecule type" value="Genomic_DNA"/>
</dbReference>
<evidence type="ECO:0000256" key="7">
    <source>
        <dbReference type="ARBA" id="ARBA00022561"/>
    </source>
</evidence>
<evidence type="ECO:0000313" key="21">
    <source>
        <dbReference type="Proteomes" id="UP000105764"/>
    </source>
</evidence>
<evidence type="ECO:0000256" key="1">
    <source>
        <dbReference type="ARBA" id="ARBA00004147"/>
    </source>
</evidence>
<keyword evidence="16" id="KW-0449">Lipoprotein</keyword>
<evidence type="ECO:0000256" key="4">
    <source>
        <dbReference type="ARBA" id="ARBA00006444"/>
    </source>
</evidence>
<dbReference type="GO" id="GO:0044167">
    <property type="term" value="C:host cell endoplasmic reticulum membrane"/>
    <property type="evidence" value="ECO:0007669"/>
    <property type="project" value="UniProtKB-SubCell"/>
</dbReference>
<dbReference type="OrthoDB" id="6378at10239"/>
<feature type="compositionally biased region" description="Basic residues" evidence="19">
    <location>
        <begin position="345"/>
        <end position="358"/>
    </location>
</feature>
<dbReference type="PIRSF" id="PIRSF003377">
    <property type="entry name" value="Polyoma_coat2"/>
    <property type="match status" value="1"/>
</dbReference>
<dbReference type="InterPro" id="IPR001070">
    <property type="entry name" value="Polyoma_coat_VP2"/>
</dbReference>
<evidence type="ECO:0000256" key="8">
    <source>
        <dbReference type="ARBA" id="ARBA00022562"/>
    </source>
</evidence>
<sequence length="358" mass="39931">MGGVLSLLFNISEIAAELSLSTGFTVDAILTGEAFAAVSTEAAWLVEIEAVDLAGLSTLEALSLTGLTTEQFSLLSALPTALNNAIGLGVFFQTVSGASAVVAAGVTTFGYSKEVPVVNMALVPWFPQVDYLFPGFTSFSYYMNAIIDWGESLFHAVGREIWRHLMRQATLQIGQATRAVAVRSTNELSHTLAQIAENARWALTTGPVHVYSSVQNYYRYLPARNPIQLRQEYRNRGEPPPSRADFEYEEYREGQRARRELGYESNEPRSGHYVEHYTAPGGAHQRVTQDWMLPLILGLYGDITPTWEVELNKLEKEEDGPSKKKARRSMQKNMPYSRSRPQTPSKRRSRSTRSKNRA</sequence>
<evidence type="ECO:0000256" key="13">
    <source>
        <dbReference type="ARBA" id="ARBA00023125"/>
    </source>
</evidence>
<reference evidence="20 21" key="1">
    <citation type="journal article" date="2013" name="J. Gen. Virol.">
        <title>Identification of a novel polyomavirus from vervet monkeys in Zambia.</title>
        <authorList>
            <person name="Yamaguchi H."/>
            <person name="Kobayashi S."/>
            <person name="Ishii A."/>
            <person name="Ogawa H."/>
            <person name="Nakamura I."/>
            <person name="Moonga L."/>
            <person name="Hang'ombe B.M."/>
            <person name="Mweene A.S."/>
            <person name="Thomas Y."/>
            <person name="Kimura T."/>
            <person name="Sawa H."/>
            <person name="Orba Y."/>
        </authorList>
    </citation>
    <scope>NUCLEOTIDE SEQUENCE [LARGE SCALE GENOMIC DNA]</scope>
    <source>
        <strain evidence="20">BS20</strain>
    </source>
</reference>
<evidence type="ECO:0000256" key="9">
    <source>
        <dbReference type="ARBA" id="ARBA00022707"/>
    </source>
</evidence>
<dbReference type="GO" id="GO:0043657">
    <property type="term" value="C:host cell"/>
    <property type="evidence" value="ECO:0007669"/>
    <property type="project" value="GOC"/>
</dbReference>
<name>L0MYW4_9POLY</name>
<dbReference type="GO" id="GO:0042025">
    <property type="term" value="C:host cell nucleus"/>
    <property type="evidence" value="ECO:0007669"/>
    <property type="project" value="UniProtKB-SubCell"/>
</dbReference>
<evidence type="ECO:0000256" key="11">
    <source>
        <dbReference type="ARBA" id="ARBA00022870"/>
    </source>
</evidence>
<keyword evidence="17" id="KW-1160">Virus entry into host cell</keyword>
<comment type="similarity">
    <text evidence="4">Belongs to the polyomaviruses capsid protein VP2 family.</text>
</comment>
<protein>
    <recommendedName>
        <fullName evidence="5">Minor capsid protein VP2</fullName>
    </recommendedName>
    <alternativeName>
        <fullName evidence="18">Minor structural protein VP2</fullName>
    </alternativeName>
</protein>
<keyword evidence="9" id="KW-0519">Myristate</keyword>
<proteinExistence type="inferred from homology"/>
<keyword evidence="11" id="KW-1043">Host membrane</keyword>
<feature type="region of interest" description="Disordered" evidence="19">
    <location>
        <begin position="314"/>
        <end position="358"/>
    </location>
</feature>
<dbReference type="GO" id="GO:0005198">
    <property type="term" value="F:structural molecule activity"/>
    <property type="evidence" value="ECO:0007669"/>
    <property type="project" value="InterPro"/>
</dbReference>
<accession>L0MYW4</accession>
<dbReference type="GO" id="GO:0046718">
    <property type="term" value="P:symbiont entry into host cell"/>
    <property type="evidence" value="ECO:0007669"/>
    <property type="project" value="UniProtKB-KW"/>
</dbReference>
<keyword evidence="8" id="KW-1048">Host nucleus</keyword>
<dbReference type="GO" id="GO:0075732">
    <property type="term" value="P:viral penetration into host nucleus"/>
    <property type="evidence" value="ECO:0007669"/>
    <property type="project" value="UniProtKB-KW"/>
</dbReference>
<dbReference type="KEGG" id="vg:22520978"/>
<evidence type="ECO:0000256" key="19">
    <source>
        <dbReference type="SAM" id="MobiDB-lite"/>
    </source>
</evidence>
<gene>
    <name evidence="20" type="primary">VP2</name>
</gene>
<keyword evidence="13" id="KW-0238">DNA-binding</keyword>